<evidence type="ECO:0000256" key="4">
    <source>
        <dbReference type="ARBA" id="ARBA00022630"/>
    </source>
</evidence>
<dbReference type="OrthoDB" id="9778595at2"/>
<evidence type="ECO:0000256" key="1">
    <source>
        <dbReference type="ARBA" id="ARBA00001946"/>
    </source>
</evidence>
<dbReference type="InterPro" id="IPR003374">
    <property type="entry name" value="ApbE-like_sf"/>
</dbReference>
<dbReference type="InterPro" id="IPR014469">
    <property type="entry name" value="DUF2271"/>
</dbReference>
<protein>
    <recommendedName>
        <fullName evidence="3">FAD:protein FMN transferase</fullName>
        <ecNumber evidence="2">2.7.1.180</ecNumber>
    </recommendedName>
    <alternativeName>
        <fullName evidence="9">Flavin transferase</fullName>
    </alternativeName>
</protein>
<dbReference type="RefSeq" id="WP_109321832.1">
    <property type="nucleotide sequence ID" value="NZ_CP029346.1"/>
</dbReference>
<dbReference type="EC" id="2.7.1.180" evidence="2"/>
<dbReference type="PANTHER" id="PTHR30040">
    <property type="entry name" value="THIAMINE BIOSYNTHESIS LIPOPROTEIN APBE"/>
    <property type="match status" value="1"/>
</dbReference>
<keyword evidence="6" id="KW-0479">Metal-binding</keyword>
<proteinExistence type="predicted"/>
<gene>
    <name evidence="11" type="ORF">HME7025_00173</name>
</gene>
<evidence type="ECO:0000256" key="8">
    <source>
        <dbReference type="ARBA" id="ARBA00022842"/>
    </source>
</evidence>
<evidence type="ECO:0000256" key="7">
    <source>
        <dbReference type="ARBA" id="ARBA00022827"/>
    </source>
</evidence>
<dbReference type="PANTHER" id="PTHR30040:SF2">
    <property type="entry name" value="FAD:PROTEIN FMN TRANSFERASE"/>
    <property type="match status" value="1"/>
</dbReference>
<comment type="cofactor">
    <cofactor evidence="1">
        <name>Mg(2+)</name>
        <dbReference type="ChEBI" id="CHEBI:18420"/>
    </cofactor>
</comment>
<comment type="catalytic activity">
    <reaction evidence="10">
        <text>L-threonyl-[protein] + FAD = FMN-L-threonyl-[protein] + AMP + H(+)</text>
        <dbReference type="Rhea" id="RHEA:36847"/>
        <dbReference type="Rhea" id="RHEA-COMP:11060"/>
        <dbReference type="Rhea" id="RHEA-COMP:11061"/>
        <dbReference type="ChEBI" id="CHEBI:15378"/>
        <dbReference type="ChEBI" id="CHEBI:30013"/>
        <dbReference type="ChEBI" id="CHEBI:57692"/>
        <dbReference type="ChEBI" id="CHEBI:74257"/>
        <dbReference type="ChEBI" id="CHEBI:456215"/>
        <dbReference type="EC" id="2.7.1.180"/>
    </reaction>
</comment>
<dbReference type="InterPro" id="IPR024932">
    <property type="entry name" value="ApbE"/>
</dbReference>
<reference evidence="12" key="1">
    <citation type="submission" date="2018-05" db="EMBL/GenBank/DDBJ databases">
        <title>Pseudarcicella sp. HME7025 Genome sequencing and assembly.</title>
        <authorList>
            <person name="Kim H."/>
            <person name="Kang H."/>
            <person name="Joh K."/>
        </authorList>
    </citation>
    <scope>NUCLEOTIDE SEQUENCE [LARGE SCALE GENOMIC DNA]</scope>
    <source>
        <strain evidence="12">HME7025</strain>
    </source>
</reference>
<dbReference type="Gene3D" id="3.10.520.10">
    <property type="entry name" value="ApbE-like domains"/>
    <property type="match status" value="1"/>
</dbReference>
<dbReference type="AlphaFoldDB" id="A0A2S2DRQ2"/>
<dbReference type="GO" id="GO:0016740">
    <property type="term" value="F:transferase activity"/>
    <property type="evidence" value="ECO:0007669"/>
    <property type="project" value="UniProtKB-KW"/>
</dbReference>
<dbReference type="Gene3D" id="2.60.40.4070">
    <property type="match status" value="1"/>
</dbReference>
<evidence type="ECO:0000256" key="3">
    <source>
        <dbReference type="ARBA" id="ARBA00016337"/>
    </source>
</evidence>
<keyword evidence="12" id="KW-1185">Reference proteome</keyword>
<organism evidence="11 12">
    <name type="scientific">Aquirufa nivalisilvae</name>
    <dbReference type="NCBI Taxonomy" id="2516557"/>
    <lineage>
        <taxon>Bacteria</taxon>
        <taxon>Pseudomonadati</taxon>
        <taxon>Bacteroidota</taxon>
        <taxon>Cytophagia</taxon>
        <taxon>Cytophagales</taxon>
        <taxon>Flectobacillaceae</taxon>
        <taxon>Aquirufa</taxon>
    </lineage>
</organism>
<dbReference type="EMBL" id="CP029346">
    <property type="protein sequence ID" value="AWL08056.1"/>
    <property type="molecule type" value="Genomic_DNA"/>
</dbReference>
<evidence type="ECO:0000313" key="12">
    <source>
        <dbReference type="Proteomes" id="UP000245468"/>
    </source>
</evidence>
<evidence type="ECO:0000256" key="2">
    <source>
        <dbReference type="ARBA" id="ARBA00011955"/>
    </source>
</evidence>
<dbReference type="Pfam" id="PF02424">
    <property type="entry name" value="ApbE"/>
    <property type="match status" value="1"/>
</dbReference>
<evidence type="ECO:0000256" key="10">
    <source>
        <dbReference type="ARBA" id="ARBA00048540"/>
    </source>
</evidence>
<dbReference type="Proteomes" id="UP000245468">
    <property type="component" value="Chromosome"/>
</dbReference>
<keyword evidence="8" id="KW-0460">Magnesium</keyword>
<dbReference type="SUPFAM" id="SSF143631">
    <property type="entry name" value="ApbE-like"/>
    <property type="match status" value="1"/>
</dbReference>
<evidence type="ECO:0000313" key="11">
    <source>
        <dbReference type="EMBL" id="AWL08056.1"/>
    </source>
</evidence>
<keyword evidence="5" id="KW-0808">Transferase</keyword>
<evidence type="ECO:0000256" key="5">
    <source>
        <dbReference type="ARBA" id="ARBA00022679"/>
    </source>
</evidence>
<keyword evidence="7" id="KW-0274">FAD</keyword>
<dbReference type="Pfam" id="PF10029">
    <property type="entry name" value="DUF2271"/>
    <property type="match status" value="1"/>
</dbReference>
<dbReference type="KEGG" id="psez:HME7025_00173"/>
<sequence>MLRSLGLAALSVTSPQITSTQSSGIYVSQMDHLLGTSLDLKIAASHYGAAKKAEASLLAEVKRLSQILGTFHPSTEFNQWMASQGEFKPVSNELLEVLQQFDIWHQKTGGLINASAEEITQVWKEAAQNNQLPQEEHIQAAINIAQQKHWEINEAEQSIGRTSQAALRLHSFAKSYVMQKAADIALAMDGVNGIVLNVGGDIIVKGNGVDQISIKDPRNFAENAAPHSQILVENKAVATSGDYQRGFEINKQWFSHVVNPLTGQTASEIISATVVHPDAITAGALSTAFQVMSPEESQYLASSIPDTDYLILTKSGEEYTSPNWNNLLASNAPNFRPSSLSTNILMVNQKEKMWTDKQELQIKFELANFEGRFRRPFVAVWVEDENHKPIRRIALWFNKPRWLPDLRSWYAAQRESAIDIASLASATRSPGEYTLVWDGKDDAGQFVKQGKYTVYIEAAREHGTYQLMKQEMNFNGKDQKQTLSGNEEVTGASLNYVAK</sequence>
<evidence type="ECO:0000256" key="9">
    <source>
        <dbReference type="ARBA" id="ARBA00031306"/>
    </source>
</evidence>
<accession>A0A2S2DRQ2</accession>
<evidence type="ECO:0000256" key="6">
    <source>
        <dbReference type="ARBA" id="ARBA00022723"/>
    </source>
</evidence>
<name>A0A2S2DRQ2_9BACT</name>
<dbReference type="GO" id="GO:0046872">
    <property type="term" value="F:metal ion binding"/>
    <property type="evidence" value="ECO:0007669"/>
    <property type="project" value="UniProtKB-KW"/>
</dbReference>
<keyword evidence="4" id="KW-0285">Flavoprotein</keyword>